<evidence type="ECO:0000313" key="2">
    <source>
        <dbReference type="EMBL" id="PPR95346.1"/>
    </source>
</evidence>
<feature type="region of interest" description="Disordered" evidence="1">
    <location>
        <begin position="1"/>
        <end position="38"/>
    </location>
</feature>
<protein>
    <submittedName>
        <fullName evidence="2">Uncharacterized protein</fullName>
    </submittedName>
</protein>
<evidence type="ECO:0000256" key="1">
    <source>
        <dbReference type="SAM" id="MobiDB-lite"/>
    </source>
</evidence>
<dbReference type="Proteomes" id="UP000239757">
    <property type="component" value="Unassembled WGS sequence"/>
</dbReference>
<dbReference type="EMBL" id="KZ666308">
    <property type="protein sequence ID" value="PPR95346.1"/>
    <property type="molecule type" value="Genomic_DNA"/>
</dbReference>
<dbReference type="AlphaFoldDB" id="A0A2P5WW82"/>
<name>A0A2P5WW82_GOSBA</name>
<gene>
    <name evidence="2" type="ORF">GOBAR_AA25323</name>
</gene>
<accession>A0A2P5WW82</accession>
<proteinExistence type="predicted"/>
<organism evidence="2 3">
    <name type="scientific">Gossypium barbadense</name>
    <name type="common">Sea Island cotton</name>
    <name type="synonym">Hibiscus barbadensis</name>
    <dbReference type="NCBI Taxonomy" id="3634"/>
    <lineage>
        <taxon>Eukaryota</taxon>
        <taxon>Viridiplantae</taxon>
        <taxon>Streptophyta</taxon>
        <taxon>Embryophyta</taxon>
        <taxon>Tracheophyta</taxon>
        <taxon>Spermatophyta</taxon>
        <taxon>Magnoliopsida</taxon>
        <taxon>eudicotyledons</taxon>
        <taxon>Gunneridae</taxon>
        <taxon>Pentapetalae</taxon>
        <taxon>rosids</taxon>
        <taxon>malvids</taxon>
        <taxon>Malvales</taxon>
        <taxon>Malvaceae</taxon>
        <taxon>Malvoideae</taxon>
        <taxon>Gossypium</taxon>
    </lineage>
</organism>
<evidence type="ECO:0000313" key="3">
    <source>
        <dbReference type="Proteomes" id="UP000239757"/>
    </source>
</evidence>
<feature type="compositionally biased region" description="Polar residues" evidence="1">
    <location>
        <begin position="1"/>
        <end position="12"/>
    </location>
</feature>
<reference evidence="2 3" key="1">
    <citation type="submission" date="2015-01" db="EMBL/GenBank/DDBJ databases">
        <title>Genome of allotetraploid Gossypium barbadense reveals genomic plasticity and fiber elongation in cotton evolution.</title>
        <authorList>
            <person name="Chen X."/>
            <person name="Liu X."/>
            <person name="Zhao B."/>
            <person name="Zheng H."/>
            <person name="Hu Y."/>
            <person name="Lu G."/>
            <person name="Yang C."/>
            <person name="Chen J."/>
            <person name="Shan C."/>
            <person name="Zhang L."/>
            <person name="Zhou Y."/>
            <person name="Wang L."/>
            <person name="Guo W."/>
            <person name="Bai Y."/>
            <person name="Ruan J."/>
            <person name="Shangguan X."/>
            <person name="Mao Y."/>
            <person name="Jiang J."/>
            <person name="Zhu Y."/>
            <person name="Lei J."/>
            <person name="Kang H."/>
            <person name="Chen S."/>
            <person name="He X."/>
            <person name="Wang R."/>
            <person name="Wang Y."/>
            <person name="Chen J."/>
            <person name="Wang L."/>
            <person name="Yu S."/>
            <person name="Wang B."/>
            <person name="Wei J."/>
            <person name="Song S."/>
            <person name="Lu X."/>
            <person name="Gao Z."/>
            <person name="Gu W."/>
            <person name="Deng X."/>
            <person name="Ma D."/>
            <person name="Wang S."/>
            <person name="Liang W."/>
            <person name="Fang L."/>
            <person name="Cai C."/>
            <person name="Zhu X."/>
            <person name="Zhou B."/>
            <person name="Zhang Y."/>
            <person name="Chen Z."/>
            <person name="Xu S."/>
            <person name="Zhu R."/>
            <person name="Wang S."/>
            <person name="Zhang T."/>
            <person name="Zhao G."/>
        </authorList>
    </citation>
    <scope>NUCLEOTIDE SEQUENCE [LARGE SCALE GENOMIC DNA]</scope>
    <source>
        <strain evidence="3">cv. Xinhai21</strain>
        <tissue evidence="2">Leaf</tissue>
    </source>
</reference>
<sequence length="93" mass="10770">MSTIIKQQNAEGKQNEEQNEHQSLQRTEQNEEQQNRETLDSQYANLEAIANRKASLPEAENTQIYGEKRNHDKFMYAISLTEKAVLEMLNLSS</sequence>